<feature type="region of interest" description="Disordered" evidence="1">
    <location>
        <begin position="1"/>
        <end position="26"/>
    </location>
</feature>
<reference evidence="2 3" key="1">
    <citation type="submission" date="2024-06" db="EMBL/GenBank/DDBJ databases">
        <title>The draft genome of Grus japonensis, version 3.</title>
        <authorList>
            <person name="Nabeshima K."/>
            <person name="Suzuki S."/>
            <person name="Onuma M."/>
        </authorList>
    </citation>
    <scope>NUCLEOTIDE SEQUENCE [LARGE SCALE GENOMIC DNA]</scope>
    <source>
        <strain evidence="2 3">451A</strain>
    </source>
</reference>
<dbReference type="AlphaFoldDB" id="A0ABC9W9B0"/>
<accession>A0ABC9W9B0</accession>
<organism evidence="2 3">
    <name type="scientific">Grus japonensis</name>
    <name type="common">Japanese crane</name>
    <name type="synonym">Red-crowned crane</name>
    <dbReference type="NCBI Taxonomy" id="30415"/>
    <lineage>
        <taxon>Eukaryota</taxon>
        <taxon>Metazoa</taxon>
        <taxon>Chordata</taxon>
        <taxon>Craniata</taxon>
        <taxon>Vertebrata</taxon>
        <taxon>Euteleostomi</taxon>
        <taxon>Archelosauria</taxon>
        <taxon>Archosauria</taxon>
        <taxon>Dinosauria</taxon>
        <taxon>Saurischia</taxon>
        <taxon>Theropoda</taxon>
        <taxon>Coelurosauria</taxon>
        <taxon>Aves</taxon>
        <taxon>Neognathae</taxon>
        <taxon>Neoaves</taxon>
        <taxon>Gruiformes</taxon>
        <taxon>Gruidae</taxon>
        <taxon>Grus</taxon>
    </lineage>
</organism>
<dbReference type="Gene3D" id="1.10.287.1060">
    <property type="entry name" value="ESAT-6-like"/>
    <property type="match status" value="1"/>
</dbReference>
<gene>
    <name evidence="2" type="ORF">GRJ2_000679300</name>
</gene>
<evidence type="ECO:0000313" key="3">
    <source>
        <dbReference type="Proteomes" id="UP001623348"/>
    </source>
</evidence>
<name>A0ABC9W9B0_GRUJA</name>
<proteinExistence type="predicted"/>
<keyword evidence="3" id="KW-1185">Reference proteome</keyword>
<evidence type="ECO:0000256" key="1">
    <source>
        <dbReference type="SAM" id="MobiDB-lite"/>
    </source>
</evidence>
<comment type="caution">
    <text evidence="2">The sequence shown here is derived from an EMBL/GenBank/DDBJ whole genome shotgun (WGS) entry which is preliminary data.</text>
</comment>
<dbReference type="EMBL" id="BAAFJT010000002">
    <property type="protein sequence ID" value="GAB0182140.1"/>
    <property type="molecule type" value="Genomic_DNA"/>
</dbReference>
<sequence length="71" mass="7809">MSKISKFFKGGGSAASKSRGGPSPQEALARLRETEEMLSKKQEYLETRIERELAIARQHGTKNKRGTGTVS</sequence>
<dbReference type="Proteomes" id="UP001623348">
    <property type="component" value="Unassembled WGS sequence"/>
</dbReference>
<evidence type="ECO:0000313" key="2">
    <source>
        <dbReference type="EMBL" id="GAB0182140.1"/>
    </source>
</evidence>
<protein>
    <submittedName>
        <fullName evidence="2">Charged multivesicular body protein 4c</fullName>
    </submittedName>
</protein>
<feature type="compositionally biased region" description="Low complexity" evidence="1">
    <location>
        <begin position="1"/>
        <end position="24"/>
    </location>
</feature>